<dbReference type="EMBL" id="JXLP01000005">
    <property type="protein sequence ID" value="KIL79049.1"/>
    <property type="molecule type" value="Genomic_DNA"/>
</dbReference>
<keyword evidence="2" id="KW-1185">Reference proteome</keyword>
<evidence type="ECO:0008006" key="3">
    <source>
        <dbReference type="Google" id="ProtNLM"/>
    </source>
</evidence>
<organism evidence="1 2">
    <name type="scientific">Bacillus badius</name>
    <dbReference type="NCBI Taxonomy" id="1455"/>
    <lineage>
        <taxon>Bacteria</taxon>
        <taxon>Bacillati</taxon>
        <taxon>Bacillota</taxon>
        <taxon>Bacilli</taxon>
        <taxon>Bacillales</taxon>
        <taxon>Bacillaceae</taxon>
        <taxon>Pseudobacillus</taxon>
    </lineage>
</organism>
<sequence>MLLKSVTLFSISLASDHRMGFADCLVKSSSLSFYKWNMKQQRRGQQEIYTPYHRSFKRPSLF</sequence>
<protein>
    <recommendedName>
        <fullName evidence="3">Ribose 5-phosphate isomerase B</fullName>
    </recommendedName>
</protein>
<evidence type="ECO:0000313" key="1">
    <source>
        <dbReference type="EMBL" id="KIL79049.1"/>
    </source>
</evidence>
<gene>
    <name evidence="1" type="ORF">SD77_3850</name>
</gene>
<dbReference type="Proteomes" id="UP000031982">
    <property type="component" value="Unassembled WGS sequence"/>
</dbReference>
<evidence type="ECO:0000313" key="2">
    <source>
        <dbReference type="Proteomes" id="UP000031982"/>
    </source>
</evidence>
<proteinExistence type="predicted"/>
<comment type="caution">
    <text evidence="1">The sequence shown here is derived from an EMBL/GenBank/DDBJ whole genome shotgun (WGS) entry which is preliminary data.</text>
</comment>
<accession>A0ABR5AWF1</accession>
<name>A0ABR5AWF1_BACBA</name>
<reference evidence="1 2" key="1">
    <citation type="submission" date="2015-01" db="EMBL/GenBank/DDBJ databases">
        <title>Genome Assembly of Bacillus badius MTCC 1458.</title>
        <authorList>
            <person name="Verma A."/>
            <person name="Khatri I."/>
            <person name="Mual P."/>
            <person name="Subramanian S."/>
            <person name="Krishnamurthi S."/>
        </authorList>
    </citation>
    <scope>NUCLEOTIDE SEQUENCE [LARGE SCALE GENOMIC DNA]</scope>
    <source>
        <strain evidence="1 2">MTCC 1458</strain>
    </source>
</reference>